<dbReference type="PANTHER" id="PTHR45436:SF5">
    <property type="entry name" value="SENSOR HISTIDINE KINASE TRCS"/>
    <property type="match status" value="1"/>
</dbReference>
<dbReference type="InterPro" id="IPR003660">
    <property type="entry name" value="HAMP_dom"/>
</dbReference>
<protein>
    <recommendedName>
        <fullName evidence="3">histidine kinase</fullName>
        <ecNumber evidence="3">2.7.13.3</ecNumber>
    </recommendedName>
</protein>
<dbReference type="RefSeq" id="WP_344177170.1">
    <property type="nucleotide sequence ID" value="NZ_BAAANC010000002.1"/>
</dbReference>
<comment type="subcellular location">
    <subcellularLocation>
        <location evidence="2">Cell membrane</location>
    </subcellularLocation>
</comment>
<evidence type="ECO:0000256" key="8">
    <source>
        <dbReference type="ARBA" id="ARBA00022989"/>
    </source>
</evidence>
<organism evidence="15 16">
    <name type="scientific">Kribbella lupini</name>
    <dbReference type="NCBI Taxonomy" id="291602"/>
    <lineage>
        <taxon>Bacteria</taxon>
        <taxon>Bacillati</taxon>
        <taxon>Actinomycetota</taxon>
        <taxon>Actinomycetes</taxon>
        <taxon>Propionibacteriales</taxon>
        <taxon>Kribbellaceae</taxon>
        <taxon>Kribbella</taxon>
    </lineage>
</organism>
<dbReference type="Gene3D" id="6.10.340.10">
    <property type="match status" value="1"/>
</dbReference>
<dbReference type="SMART" id="SM00304">
    <property type="entry name" value="HAMP"/>
    <property type="match status" value="1"/>
</dbReference>
<sequence length="508" mass="54910">MVFLTRRWADDGVSARVRIIGWMLAVLALALAAVVFLTWQVLSARSDASADAELTHESTKFHAYAGSPTAAPFDTPEKLLDHWLQVNLPDTSEAFFTIVDGRASRRSLGTPPARLDTDLAFVQRISSSTTPQYGWVNSTAGKVRYGVIPVQVGSQPVRAQLVMLEFRDLMTQPLEDATKALALIGVATLAMAAGACWIVTGRVLAPIRAVRTTAEQIGESDLRRRIDVVGNDDVAQLARTFNTMLDRLETAFVAQREFVDNAGHELRTPITVIRGHLELMSDDPVDREETRALVLDELARMNRMVDDLLVLAKSGRPDFLKLEEVNLTELVVEVVAKARPLADRAWRVDETADTTMVADGQRLTQALMQLASNAVRHTTSDDRIALGSRVQEPGAAHSDPGGSSGPGSAPRSGAGSERTCRTDCPGGAHVHLWVADSGEGVAPGDRERIFERFARGNDQVRTDGAGLGLAIVRSIAQAHGGDVLLADDDHPGARFELVLPLTPTEGNS</sequence>
<evidence type="ECO:0000256" key="4">
    <source>
        <dbReference type="ARBA" id="ARBA00022553"/>
    </source>
</evidence>
<reference evidence="15 16" key="1">
    <citation type="journal article" date="2019" name="Int. J. Syst. Evol. Microbiol.">
        <title>The Global Catalogue of Microorganisms (GCM) 10K type strain sequencing project: providing services to taxonomists for standard genome sequencing and annotation.</title>
        <authorList>
            <consortium name="The Broad Institute Genomics Platform"/>
            <consortium name="The Broad Institute Genome Sequencing Center for Infectious Disease"/>
            <person name="Wu L."/>
            <person name="Ma J."/>
        </authorList>
    </citation>
    <scope>NUCLEOTIDE SEQUENCE [LARGE SCALE GENOMIC DNA]</scope>
    <source>
        <strain evidence="15 16">JCM 14303</strain>
    </source>
</reference>
<keyword evidence="6 12" id="KW-0812">Transmembrane</keyword>
<evidence type="ECO:0000256" key="1">
    <source>
        <dbReference type="ARBA" id="ARBA00000085"/>
    </source>
</evidence>
<feature type="domain" description="Histidine kinase" evidence="13">
    <location>
        <begin position="261"/>
        <end position="503"/>
    </location>
</feature>
<dbReference type="CDD" id="cd06225">
    <property type="entry name" value="HAMP"/>
    <property type="match status" value="1"/>
</dbReference>
<dbReference type="PRINTS" id="PR00344">
    <property type="entry name" value="BCTRLSENSOR"/>
</dbReference>
<evidence type="ECO:0000256" key="11">
    <source>
        <dbReference type="SAM" id="MobiDB-lite"/>
    </source>
</evidence>
<dbReference type="SUPFAM" id="SSF55874">
    <property type="entry name" value="ATPase domain of HSP90 chaperone/DNA topoisomerase II/histidine kinase"/>
    <property type="match status" value="1"/>
</dbReference>
<dbReference type="Pfam" id="PF02518">
    <property type="entry name" value="HATPase_c"/>
    <property type="match status" value="1"/>
</dbReference>
<feature type="domain" description="HAMP" evidence="14">
    <location>
        <begin position="201"/>
        <end position="253"/>
    </location>
</feature>
<evidence type="ECO:0000256" key="2">
    <source>
        <dbReference type="ARBA" id="ARBA00004236"/>
    </source>
</evidence>
<dbReference type="EMBL" id="BAAANC010000002">
    <property type="protein sequence ID" value="GAA1537735.1"/>
    <property type="molecule type" value="Genomic_DNA"/>
</dbReference>
<evidence type="ECO:0000259" key="13">
    <source>
        <dbReference type="PROSITE" id="PS50109"/>
    </source>
</evidence>
<keyword evidence="8 12" id="KW-1133">Transmembrane helix</keyword>
<evidence type="ECO:0000256" key="7">
    <source>
        <dbReference type="ARBA" id="ARBA00022777"/>
    </source>
</evidence>
<dbReference type="PROSITE" id="PS50885">
    <property type="entry name" value="HAMP"/>
    <property type="match status" value="1"/>
</dbReference>
<dbReference type="InterPro" id="IPR036097">
    <property type="entry name" value="HisK_dim/P_sf"/>
</dbReference>
<dbReference type="InterPro" id="IPR003661">
    <property type="entry name" value="HisK_dim/P_dom"/>
</dbReference>
<evidence type="ECO:0000256" key="12">
    <source>
        <dbReference type="SAM" id="Phobius"/>
    </source>
</evidence>
<dbReference type="SMART" id="SM00387">
    <property type="entry name" value="HATPase_c"/>
    <property type="match status" value="1"/>
</dbReference>
<dbReference type="SMART" id="SM00388">
    <property type="entry name" value="HisKA"/>
    <property type="match status" value="1"/>
</dbReference>
<dbReference type="SUPFAM" id="SSF47384">
    <property type="entry name" value="Homodimeric domain of signal transducing histidine kinase"/>
    <property type="match status" value="1"/>
</dbReference>
<dbReference type="InterPro" id="IPR050428">
    <property type="entry name" value="TCS_sensor_his_kinase"/>
</dbReference>
<dbReference type="EC" id="2.7.13.3" evidence="3"/>
<keyword evidence="4" id="KW-0597">Phosphoprotein</keyword>
<dbReference type="Pfam" id="PF00672">
    <property type="entry name" value="HAMP"/>
    <property type="match status" value="1"/>
</dbReference>
<comment type="catalytic activity">
    <reaction evidence="1">
        <text>ATP + protein L-histidine = ADP + protein N-phospho-L-histidine.</text>
        <dbReference type="EC" id="2.7.13.3"/>
    </reaction>
</comment>
<evidence type="ECO:0000259" key="14">
    <source>
        <dbReference type="PROSITE" id="PS50885"/>
    </source>
</evidence>
<keyword evidence="10 12" id="KW-0472">Membrane</keyword>
<comment type="caution">
    <text evidence="15">The sequence shown here is derived from an EMBL/GenBank/DDBJ whole genome shotgun (WGS) entry which is preliminary data.</text>
</comment>
<keyword evidence="9" id="KW-0902">Two-component regulatory system</keyword>
<accession>A0ABN2BCJ8</accession>
<dbReference type="Pfam" id="PF00512">
    <property type="entry name" value="HisKA"/>
    <property type="match status" value="1"/>
</dbReference>
<dbReference type="InterPro" id="IPR004358">
    <property type="entry name" value="Sig_transdc_His_kin-like_C"/>
</dbReference>
<evidence type="ECO:0000313" key="16">
    <source>
        <dbReference type="Proteomes" id="UP001500363"/>
    </source>
</evidence>
<dbReference type="PROSITE" id="PS50109">
    <property type="entry name" value="HIS_KIN"/>
    <property type="match status" value="1"/>
</dbReference>
<dbReference type="InterPro" id="IPR003594">
    <property type="entry name" value="HATPase_dom"/>
</dbReference>
<feature type="compositionally biased region" description="Low complexity" evidence="11">
    <location>
        <begin position="393"/>
        <end position="416"/>
    </location>
</feature>
<evidence type="ECO:0000256" key="9">
    <source>
        <dbReference type="ARBA" id="ARBA00023012"/>
    </source>
</evidence>
<evidence type="ECO:0000313" key="15">
    <source>
        <dbReference type="EMBL" id="GAA1537735.1"/>
    </source>
</evidence>
<evidence type="ECO:0000256" key="6">
    <source>
        <dbReference type="ARBA" id="ARBA00022692"/>
    </source>
</evidence>
<dbReference type="InterPro" id="IPR005467">
    <property type="entry name" value="His_kinase_dom"/>
</dbReference>
<dbReference type="GO" id="GO:0016301">
    <property type="term" value="F:kinase activity"/>
    <property type="evidence" value="ECO:0007669"/>
    <property type="project" value="UniProtKB-KW"/>
</dbReference>
<dbReference type="InterPro" id="IPR036890">
    <property type="entry name" value="HATPase_C_sf"/>
</dbReference>
<dbReference type="Gene3D" id="3.30.565.10">
    <property type="entry name" value="Histidine kinase-like ATPase, C-terminal domain"/>
    <property type="match status" value="1"/>
</dbReference>
<dbReference type="SUPFAM" id="SSF158472">
    <property type="entry name" value="HAMP domain-like"/>
    <property type="match status" value="1"/>
</dbReference>
<dbReference type="Proteomes" id="UP001500363">
    <property type="component" value="Unassembled WGS sequence"/>
</dbReference>
<name>A0ABN2BCJ8_9ACTN</name>
<dbReference type="Gene3D" id="1.10.287.130">
    <property type="match status" value="1"/>
</dbReference>
<evidence type="ECO:0000256" key="3">
    <source>
        <dbReference type="ARBA" id="ARBA00012438"/>
    </source>
</evidence>
<feature type="region of interest" description="Disordered" evidence="11">
    <location>
        <begin position="391"/>
        <end position="422"/>
    </location>
</feature>
<dbReference type="CDD" id="cd00082">
    <property type="entry name" value="HisKA"/>
    <property type="match status" value="1"/>
</dbReference>
<evidence type="ECO:0000256" key="10">
    <source>
        <dbReference type="ARBA" id="ARBA00023136"/>
    </source>
</evidence>
<gene>
    <name evidence="15" type="ORF">GCM10009741_45570</name>
</gene>
<keyword evidence="16" id="KW-1185">Reference proteome</keyword>
<proteinExistence type="predicted"/>
<feature type="transmembrane region" description="Helical" evidence="12">
    <location>
        <begin position="20"/>
        <end position="39"/>
    </location>
</feature>
<dbReference type="PANTHER" id="PTHR45436">
    <property type="entry name" value="SENSOR HISTIDINE KINASE YKOH"/>
    <property type="match status" value="1"/>
</dbReference>
<keyword evidence="7 15" id="KW-0418">Kinase</keyword>
<dbReference type="CDD" id="cd00075">
    <property type="entry name" value="HATPase"/>
    <property type="match status" value="1"/>
</dbReference>
<evidence type="ECO:0000256" key="5">
    <source>
        <dbReference type="ARBA" id="ARBA00022679"/>
    </source>
</evidence>
<keyword evidence="5" id="KW-0808">Transferase</keyword>